<reference evidence="3" key="1">
    <citation type="submission" date="2022-08" db="EMBL/GenBank/DDBJ databases">
        <authorList>
            <person name="Gutierrez-Valencia J."/>
        </authorList>
    </citation>
    <scope>NUCLEOTIDE SEQUENCE</scope>
</reference>
<comment type="similarity">
    <text evidence="1">Belongs to the LOB domain-containing protein family.</text>
</comment>
<comment type="caution">
    <text evidence="3">The sequence shown here is derived from an EMBL/GenBank/DDBJ whole genome shotgun (WGS) entry which is preliminary data.</text>
</comment>
<feature type="domain" description="LOB" evidence="2">
    <location>
        <begin position="9"/>
        <end position="110"/>
    </location>
</feature>
<evidence type="ECO:0000256" key="1">
    <source>
        <dbReference type="ARBA" id="ARBA00005474"/>
    </source>
</evidence>
<sequence length="184" mass="20821">MSSNPGNNRRCAGCKYLRRRCPKDCLLAPYFPPNNPQRFESVHKIFGASNVAKLLQQVAEDRRAEAADCMVYEASSRVSNPVYGCAGMIYQLQEEIMKVQLEIQNVKGKIALHNAQQSFSSVLQQQQQQLQEEHKERVIGVVGASNDVHHRGLQEQCAYNLGGTELDEFLWPTSEVNSDHRFIN</sequence>
<protein>
    <recommendedName>
        <fullName evidence="2">LOB domain-containing protein</fullName>
    </recommendedName>
</protein>
<dbReference type="AlphaFoldDB" id="A0AAV0JPA9"/>
<dbReference type="Pfam" id="PF03195">
    <property type="entry name" value="LOB"/>
    <property type="match status" value="1"/>
</dbReference>
<dbReference type="EMBL" id="CAMGYJ010000005">
    <property type="protein sequence ID" value="CAI0411408.1"/>
    <property type="molecule type" value="Genomic_DNA"/>
</dbReference>
<accession>A0AAV0JPA9</accession>
<dbReference type="PROSITE" id="PS50891">
    <property type="entry name" value="LOB"/>
    <property type="match status" value="1"/>
</dbReference>
<gene>
    <name evidence="3" type="ORF">LITE_LOCUS15154</name>
</gene>
<dbReference type="InterPro" id="IPR004883">
    <property type="entry name" value="LOB"/>
</dbReference>
<name>A0AAV0JPA9_9ROSI</name>
<keyword evidence="4" id="KW-1185">Reference proteome</keyword>
<dbReference type="Proteomes" id="UP001154282">
    <property type="component" value="Unassembled WGS sequence"/>
</dbReference>
<evidence type="ECO:0000313" key="3">
    <source>
        <dbReference type="EMBL" id="CAI0411408.1"/>
    </source>
</evidence>
<dbReference type="PANTHER" id="PTHR31301">
    <property type="entry name" value="LOB DOMAIN-CONTAINING PROTEIN 4-RELATED"/>
    <property type="match status" value="1"/>
</dbReference>
<proteinExistence type="inferred from homology"/>
<dbReference type="PANTHER" id="PTHR31301:SF153">
    <property type="entry name" value="LOB DOMAIN-CONTAINING PROTEIN 26"/>
    <property type="match status" value="1"/>
</dbReference>
<evidence type="ECO:0000313" key="4">
    <source>
        <dbReference type="Proteomes" id="UP001154282"/>
    </source>
</evidence>
<evidence type="ECO:0000259" key="2">
    <source>
        <dbReference type="PROSITE" id="PS50891"/>
    </source>
</evidence>
<organism evidence="3 4">
    <name type="scientific">Linum tenue</name>
    <dbReference type="NCBI Taxonomy" id="586396"/>
    <lineage>
        <taxon>Eukaryota</taxon>
        <taxon>Viridiplantae</taxon>
        <taxon>Streptophyta</taxon>
        <taxon>Embryophyta</taxon>
        <taxon>Tracheophyta</taxon>
        <taxon>Spermatophyta</taxon>
        <taxon>Magnoliopsida</taxon>
        <taxon>eudicotyledons</taxon>
        <taxon>Gunneridae</taxon>
        <taxon>Pentapetalae</taxon>
        <taxon>rosids</taxon>
        <taxon>fabids</taxon>
        <taxon>Malpighiales</taxon>
        <taxon>Linaceae</taxon>
        <taxon>Linum</taxon>
    </lineage>
</organism>